<feature type="non-terminal residue" evidence="1">
    <location>
        <position position="1"/>
    </location>
</feature>
<dbReference type="AlphaFoldDB" id="A0AAD4EGM1"/>
<dbReference type="RefSeq" id="XP_041231433.1">
    <property type="nucleotide sequence ID" value="XM_041374449.1"/>
</dbReference>
<evidence type="ECO:0000313" key="2">
    <source>
        <dbReference type="Proteomes" id="UP001195769"/>
    </source>
</evidence>
<evidence type="ECO:0000313" key="1">
    <source>
        <dbReference type="EMBL" id="KAG1905858.1"/>
    </source>
</evidence>
<sequence length="122" mass="13440">EHKAANGLQEGMVIGRVLITKLPVHKLLVTQAERINDILAQVPPVQNDAQWNCLLWLIEALAVLRAKGGNFSTIPEVTVGGQMEGKIKVFGDMAKDSVLKRPGSLPDCASNLPHFYMRVRQK</sequence>
<organism evidence="1 2">
    <name type="scientific">Suillus fuscotomentosus</name>
    <dbReference type="NCBI Taxonomy" id="1912939"/>
    <lineage>
        <taxon>Eukaryota</taxon>
        <taxon>Fungi</taxon>
        <taxon>Dikarya</taxon>
        <taxon>Basidiomycota</taxon>
        <taxon>Agaricomycotina</taxon>
        <taxon>Agaricomycetes</taxon>
        <taxon>Agaricomycetidae</taxon>
        <taxon>Boletales</taxon>
        <taxon>Suillineae</taxon>
        <taxon>Suillaceae</taxon>
        <taxon>Suillus</taxon>
    </lineage>
</organism>
<protein>
    <submittedName>
        <fullName evidence="1">Uncharacterized protein</fullName>
    </submittedName>
</protein>
<dbReference type="InterPro" id="IPR054208">
    <property type="entry name" value="DUF6914"/>
</dbReference>
<dbReference type="Proteomes" id="UP001195769">
    <property type="component" value="Unassembled WGS sequence"/>
</dbReference>
<gene>
    <name evidence="1" type="ORF">F5891DRAFT_942871</name>
</gene>
<dbReference type="GeneID" id="64668747"/>
<dbReference type="EMBL" id="JABBWK010000006">
    <property type="protein sequence ID" value="KAG1905858.1"/>
    <property type="molecule type" value="Genomic_DNA"/>
</dbReference>
<accession>A0AAD4EGM1</accession>
<dbReference type="Pfam" id="PF21858">
    <property type="entry name" value="DUF6914"/>
    <property type="match status" value="1"/>
</dbReference>
<keyword evidence="2" id="KW-1185">Reference proteome</keyword>
<name>A0AAD4EGM1_9AGAM</name>
<proteinExistence type="predicted"/>
<comment type="caution">
    <text evidence="1">The sequence shown here is derived from an EMBL/GenBank/DDBJ whole genome shotgun (WGS) entry which is preliminary data.</text>
</comment>
<reference evidence="1" key="1">
    <citation type="journal article" date="2020" name="New Phytol.">
        <title>Comparative genomics reveals dynamic genome evolution in host specialist ectomycorrhizal fungi.</title>
        <authorList>
            <person name="Lofgren L.A."/>
            <person name="Nguyen N.H."/>
            <person name="Vilgalys R."/>
            <person name="Ruytinx J."/>
            <person name="Liao H.L."/>
            <person name="Branco S."/>
            <person name="Kuo A."/>
            <person name="LaButti K."/>
            <person name="Lipzen A."/>
            <person name="Andreopoulos W."/>
            <person name="Pangilinan J."/>
            <person name="Riley R."/>
            <person name="Hundley H."/>
            <person name="Na H."/>
            <person name="Barry K."/>
            <person name="Grigoriev I.V."/>
            <person name="Stajich J.E."/>
            <person name="Kennedy P.G."/>
        </authorList>
    </citation>
    <scope>NUCLEOTIDE SEQUENCE</scope>
    <source>
        <strain evidence="1">FC203</strain>
    </source>
</reference>